<organism evidence="2 3">
    <name type="scientific">Giardia muris</name>
    <dbReference type="NCBI Taxonomy" id="5742"/>
    <lineage>
        <taxon>Eukaryota</taxon>
        <taxon>Metamonada</taxon>
        <taxon>Diplomonadida</taxon>
        <taxon>Hexamitidae</taxon>
        <taxon>Giardiinae</taxon>
        <taxon>Giardia</taxon>
    </lineage>
</organism>
<evidence type="ECO:0000313" key="3">
    <source>
        <dbReference type="Proteomes" id="UP000315496"/>
    </source>
</evidence>
<keyword evidence="1" id="KW-0732">Signal</keyword>
<accession>A0A4Z1T200</accession>
<reference evidence="2 3" key="1">
    <citation type="submission" date="2019-05" db="EMBL/GenBank/DDBJ databases">
        <title>The compact genome of Giardia muris reveals important steps in the evolution of intestinal protozoan parasites.</title>
        <authorList>
            <person name="Xu F."/>
            <person name="Jimenez-Gonzalez A."/>
            <person name="Einarsson E."/>
            <person name="Astvaldsson A."/>
            <person name="Peirasmaki D."/>
            <person name="Eckmann L."/>
            <person name="Andersson J.O."/>
            <person name="Svard S.G."/>
            <person name="Jerlstrom-Hultqvist J."/>
        </authorList>
    </citation>
    <scope>NUCLEOTIDE SEQUENCE [LARGE SCALE GENOMIC DNA]</scope>
    <source>
        <strain evidence="2 3">Roberts-Thomson</strain>
    </source>
</reference>
<dbReference type="Proteomes" id="UP000315496">
    <property type="component" value="Chromosome 5"/>
</dbReference>
<keyword evidence="3" id="KW-1185">Reference proteome</keyword>
<gene>
    <name evidence="2" type="ORF">GMRT_15833</name>
</gene>
<feature type="signal peptide" evidence="1">
    <location>
        <begin position="1"/>
        <end position="17"/>
    </location>
</feature>
<protein>
    <submittedName>
        <fullName evidence="2">Uncharacterized protein</fullName>
    </submittedName>
</protein>
<evidence type="ECO:0000313" key="2">
    <source>
        <dbReference type="EMBL" id="TNJ26599.1"/>
    </source>
</evidence>
<dbReference type="AlphaFoldDB" id="A0A4Z1T200"/>
<dbReference type="EMBL" id="VDLU01000005">
    <property type="protein sequence ID" value="TNJ26599.1"/>
    <property type="molecule type" value="Genomic_DNA"/>
</dbReference>
<name>A0A4Z1T200_GIAMU</name>
<comment type="caution">
    <text evidence="2">The sequence shown here is derived from an EMBL/GenBank/DDBJ whole genome shotgun (WGS) entry which is preliminary data.</text>
</comment>
<evidence type="ECO:0000256" key="1">
    <source>
        <dbReference type="SAM" id="SignalP"/>
    </source>
</evidence>
<proteinExistence type="predicted"/>
<sequence length="170" mass="18627">MYSQLVLLILVISLILAAIRELGLLTPAIPRARLEGRKAILAARAGETFPAPLPALRAARQLSHAVAAHTGAKPEPCVLMQARACIPAVQTTPYALDRLRAYESIDISQLRLLRLRPGRYATVRLPGPRQLALRRSQGALRRWGAEDALFLFQMGGEVDVICDPDFDLEG</sequence>
<dbReference type="VEuPathDB" id="GiardiaDB:GMRT_15833"/>
<feature type="chain" id="PRO_5021446048" evidence="1">
    <location>
        <begin position="18"/>
        <end position="170"/>
    </location>
</feature>